<reference evidence="1" key="1">
    <citation type="submission" date="2021-01" db="UniProtKB">
        <authorList>
            <consortium name="EnsemblMetazoa"/>
        </authorList>
    </citation>
    <scope>IDENTIFICATION</scope>
    <source>
        <strain evidence="1">DH4</strain>
    </source>
</reference>
<gene>
    <name evidence="3" type="primary">LOC113218903</name>
</gene>
<protein>
    <submittedName>
        <fullName evidence="3">Uncharacterized protein LOC113218903</fullName>
    </submittedName>
</protein>
<accession>A0A7M7ML92</accession>
<dbReference type="EnsemblMetazoa" id="XM_026441837">
    <property type="protein sequence ID" value="XP_026297622"/>
    <property type="gene ID" value="LOC113218903"/>
</dbReference>
<dbReference type="GeneID" id="113218903"/>
<evidence type="ECO:0000313" key="1">
    <source>
        <dbReference type="EnsemblMetazoa" id="XP_026297622"/>
    </source>
</evidence>
<organism evidence="1">
    <name type="scientific">Apis mellifera</name>
    <name type="common">Honeybee</name>
    <dbReference type="NCBI Taxonomy" id="7460"/>
    <lineage>
        <taxon>Eukaryota</taxon>
        <taxon>Metazoa</taxon>
        <taxon>Ecdysozoa</taxon>
        <taxon>Arthropoda</taxon>
        <taxon>Hexapoda</taxon>
        <taxon>Insecta</taxon>
        <taxon>Pterygota</taxon>
        <taxon>Neoptera</taxon>
        <taxon>Endopterygota</taxon>
        <taxon>Hymenoptera</taxon>
        <taxon>Apocrita</taxon>
        <taxon>Aculeata</taxon>
        <taxon>Apoidea</taxon>
        <taxon>Anthophila</taxon>
        <taxon>Apidae</taxon>
        <taxon>Apis</taxon>
    </lineage>
</organism>
<keyword evidence="2" id="KW-1185">Reference proteome</keyword>
<reference evidence="3" key="2">
    <citation type="submission" date="2025-04" db="UniProtKB">
        <authorList>
            <consortium name="RefSeq"/>
        </authorList>
    </citation>
    <scope>IDENTIFICATION</scope>
    <source>
        <strain evidence="3">DH4</strain>
        <tissue evidence="3">Whole body</tissue>
    </source>
</reference>
<evidence type="ECO:0000313" key="3">
    <source>
        <dbReference type="RefSeq" id="XP_026297622.1"/>
    </source>
</evidence>
<evidence type="ECO:0000313" key="2">
    <source>
        <dbReference type="Proteomes" id="UP000005203"/>
    </source>
</evidence>
<dbReference type="AlphaFoldDB" id="A0A7M7ML92"/>
<dbReference type="KEGG" id="ame:113218903"/>
<proteinExistence type="predicted"/>
<dbReference type="RefSeq" id="XP_026297622.1">
    <property type="nucleotide sequence ID" value="XM_026441837.1"/>
</dbReference>
<dbReference type="Proteomes" id="UP000005203">
    <property type="component" value="Linkage group LG7"/>
</dbReference>
<accession>A0A8B8H0W5</accession>
<name>A0A7M7ML92_APIME</name>
<sequence>MISRPNGLAAVGLSPGAGARGCQPSIEKTEADMRFLSPIRGVEKLWRAFACIHARQSRVPVFEVAGRRERSCSCDGGCRETESHLAAPFRYEIPHGLSIPTSRHTR</sequence>